<organism evidence="3 4">
    <name type="scientific">Metamycoplasma phocicerebrale</name>
    <dbReference type="NCBI Taxonomy" id="142649"/>
    <lineage>
        <taxon>Bacteria</taxon>
        <taxon>Bacillati</taxon>
        <taxon>Mycoplasmatota</taxon>
        <taxon>Mycoplasmoidales</taxon>
        <taxon>Metamycoplasmataceae</taxon>
        <taxon>Metamycoplasma</taxon>
    </lineage>
</organism>
<dbReference type="GO" id="GO:0007165">
    <property type="term" value="P:signal transduction"/>
    <property type="evidence" value="ECO:0007669"/>
    <property type="project" value="TreeGrafter"/>
</dbReference>
<dbReference type="PANTHER" id="PTHR32060:SF22">
    <property type="entry name" value="CARBOXYL-TERMINAL-PROCESSING PEPTIDASE 3, CHLOROPLASTIC"/>
    <property type="match status" value="1"/>
</dbReference>
<dbReference type="SMART" id="SM00245">
    <property type="entry name" value="TSPc"/>
    <property type="match status" value="1"/>
</dbReference>
<sequence>MKKKILAISLLSLSALPLMSSSCFNVPWNLWMLKNNKSSFLIKETPFKNLANNHYNINSNSIKLYFKANEKQPYVSIEEMINKLYGLFNTRSLIKKHYNTNPEVNYINPYGERMVINYQNDYIKLLSDDFFSFVKKSDSTNYSRHLNYLGFNINNKESIPKTITLDLAKYNIDIVYENNKILIPLSVFNTLFCSQNYYNLYYNGSTIFGTFFDLNDKVPQIESLKIGNWNNEKENDIDRINNYNNLLFTLDYFYGLKDFKNIKSFKEYISPDLKSKLLSLDPEEYNQGYSDLFYKNLNELHTSMRMFGFFTNNMKKISMEVLDKSTTLKQYRTLLKKLKEDRENLNKEHAKKGYIVKNKTAYIIFNSFDSATNEELKQKKYEKDSFESIRQKLYLISNQHPEVKNVILDISQNGGGNLGAMIRVLGLLTNKDIQTNNFNTLSRADITYKYKVDANKDKNYEDKDAFDNFNYFILTGKNTFSAANAFAGVIKELKIGKIIGQKSGGGTSSIMPIVMQDGTSVIISSQSTSYFKNNDKNINLELGVPVDIEIEYNNFYNLDYLISKIEN</sequence>
<dbReference type="Pfam" id="PF03572">
    <property type="entry name" value="Peptidase_S41"/>
    <property type="match status" value="1"/>
</dbReference>
<reference evidence="3" key="1">
    <citation type="submission" date="2019-03" db="EMBL/GenBank/DDBJ databases">
        <title>Draft Sequence and Annotation of the Mycoplasma phocicerebrale Strain 1049T Genome.</title>
        <authorList>
            <person name="Frasca S.Jr."/>
            <person name="Kutish G.F."/>
            <person name="Castellanos Gell J."/>
            <person name="Michaels D.L."/>
            <person name="Brown D.R."/>
        </authorList>
    </citation>
    <scope>NUCLEOTIDE SEQUENCE</scope>
    <source>
        <strain evidence="3">1049</strain>
    </source>
</reference>
<protein>
    <recommendedName>
        <fullName evidence="2">Tail specific protease domain-containing protein</fullName>
    </recommendedName>
</protein>
<dbReference type="InterPro" id="IPR029045">
    <property type="entry name" value="ClpP/crotonase-like_dom_sf"/>
</dbReference>
<feature type="signal peptide" evidence="1">
    <location>
        <begin position="1"/>
        <end position="25"/>
    </location>
</feature>
<dbReference type="KEGG" id="mphc:DMC14_000005"/>
<dbReference type="GO" id="GO:0006508">
    <property type="term" value="P:proteolysis"/>
    <property type="evidence" value="ECO:0007669"/>
    <property type="project" value="InterPro"/>
</dbReference>
<dbReference type="GO" id="GO:0030288">
    <property type="term" value="C:outer membrane-bounded periplasmic space"/>
    <property type="evidence" value="ECO:0007669"/>
    <property type="project" value="TreeGrafter"/>
</dbReference>
<dbReference type="OrthoDB" id="2040956at2"/>
<dbReference type="EMBL" id="CP033058">
    <property type="protein sequence ID" value="AZZ65201.1"/>
    <property type="molecule type" value="Genomic_DNA"/>
</dbReference>
<accession>A0A3Q9VBD0</accession>
<dbReference type="PANTHER" id="PTHR32060">
    <property type="entry name" value="TAIL-SPECIFIC PROTEASE"/>
    <property type="match status" value="1"/>
</dbReference>
<dbReference type="GO" id="GO:0008236">
    <property type="term" value="F:serine-type peptidase activity"/>
    <property type="evidence" value="ECO:0007669"/>
    <property type="project" value="InterPro"/>
</dbReference>
<dbReference type="Gene3D" id="3.90.226.10">
    <property type="entry name" value="2-enoyl-CoA Hydratase, Chain A, domain 1"/>
    <property type="match status" value="1"/>
</dbReference>
<evidence type="ECO:0000256" key="1">
    <source>
        <dbReference type="SAM" id="SignalP"/>
    </source>
</evidence>
<dbReference type="RefSeq" id="WP_116171981.1">
    <property type="nucleotide sequence ID" value="NZ_CP033058.2"/>
</dbReference>
<dbReference type="AlphaFoldDB" id="A0A3Q9VBD0"/>
<name>A0A3Q9VBD0_9BACT</name>
<evidence type="ECO:0000313" key="4">
    <source>
        <dbReference type="Proteomes" id="UP000256585"/>
    </source>
</evidence>
<gene>
    <name evidence="3" type="ORF">DMC14_000005</name>
</gene>
<proteinExistence type="predicted"/>
<dbReference type="SUPFAM" id="SSF52096">
    <property type="entry name" value="ClpP/crotonase"/>
    <property type="match status" value="1"/>
</dbReference>
<evidence type="ECO:0000313" key="3">
    <source>
        <dbReference type="EMBL" id="AZZ65201.1"/>
    </source>
</evidence>
<keyword evidence="1" id="KW-0732">Signal</keyword>
<dbReference type="PROSITE" id="PS51257">
    <property type="entry name" value="PROKAR_LIPOPROTEIN"/>
    <property type="match status" value="1"/>
</dbReference>
<feature type="domain" description="Tail specific protease" evidence="2">
    <location>
        <begin position="331"/>
        <end position="551"/>
    </location>
</feature>
<dbReference type="InterPro" id="IPR005151">
    <property type="entry name" value="Tail-specific_protease"/>
</dbReference>
<evidence type="ECO:0000259" key="2">
    <source>
        <dbReference type="SMART" id="SM00245"/>
    </source>
</evidence>
<keyword evidence="4" id="KW-1185">Reference proteome</keyword>
<dbReference type="GO" id="GO:0004175">
    <property type="term" value="F:endopeptidase activity"/>
    <property type="evidence" value="ECO:0007669"/>
    <property type="project" value="TreeGrafter"/>
</dbReference>
<dbReference type="Proteomes" id="UP000256585">
    <property type="component" value="Chromosome"/>
</dbReference>
<feature type="chain" id="PRO_5018653727" description="Tail specific protease domain-containing protein" evidence="1">
    <location>
        <begin position="26"/>
        <end position="567"/>
    </location>
</feature>